<name>A0AAV9F749_ACOCL</name>
<feature type="region of interest" description="Disordered" evidence="1">
    <location>
        <begin position="1"/>
        <end position="20"/>
    </location>
</feature>
<feature type="compositionally biased region" description="Basic and acidic residues" evidence="1">
    <location>
        <begin position="155"/>
        <end position="164"/>
    </location>
</feature>
<sequence>MGAEAEIVTTVEESEAATGEAALTEKVRDVCPPPVEAATGDATEPFPNNGDDISGEVVIGNTHAGADVVGVLKNSGLEAVADKMKLVGDDNVAAAEEDPKIEEAPVNGDEAGAAPNGDETVNGAVGEENGDAGTADEGTPNAEKRETSKTAMTKVEIRTMEDGIQRSARSHFRR</sequence>
<dbReference type="EMBL" id="JAUJYO010000003">
    <property type="protein sequence ID" value="KAK1320703.1"/>
    <property type="molecule type" value="Genomic_DNA"/>
</dbReference>
<keyword evidence="3" id="KW-1185">Reference proteome</keyword>
<evidence type="ECO:0000256" key="1">
    <source>
        <dbReference type="SAM" id="MobiDB-lite"/>
    </source>
</evidence>
<reference evidence="2" key="1">
    <citation type="journal article" date="2023" name="Nat. Commun.">
        <title>Diploid and tetraploid genomes of Acorus and the evolution of monocots.</title>
        <authorList>
            <person name="Ma L."/>
            <person name="Liu K.W."/>
            <person name="Li Z."/>
            <person name="Hsiao Y.Y."/>
            <person name="Qi Y."/>
            <person name="Fu T."/>
            <person name="Tang G.D."/>
            <person name="Zhang D."/>
            <person name="Sun W.H."/>
            <person name="Liu D.K."/>
            <person name="Li Y."/>
            <person name="Chen G.Z."/>
            <person name="Liu X.D."/>
            <person name="Liao X.Y."/>
            <person name="Jiang Y.T."/>
            <person name="Yu X."/>
            <person name="Hao Y."/>
            <person name="Huang J."/>
            <person name="Zhao X.W."/>
            <person name="Ke S."/>
            <person name="Chen Y.Y."/>
            <person name="Wu W.L."/>
            <person name="Hsu J.L."/>
            <person name="Lin Y.F."/>
            <person name="Huang M.D."/>
            <person name="Li C.Y."/>
            <person name="Huang L."/>
            <person name="Wang Z.W."/>
            <person name="Zhao X."/>
            <person name="Zhong W.Y."/>
            <person name="Peng D.H."/>
            <person name="Ahmad S."/>
            <person name="Lan S."/>
            <person name="Zhang J.S."/>
            <person name="Tsai W.C."/>
            <person name="Van de Peer Y."/>
            <person name="Liu Z.J."/>
        </authorList>
    </citation>
    <scope>NUCLEOTIDE SEQUENCE</scope>
    <source>
        <strain evidence="2">CP</strain>
    </source>
</reference>
<evidence type="ECO:0000313" key="2">
    <source>
        <dbReference type="EMBL" id="KAK1320703.1"/>
    </source>
</evidence>
<reference evidence="2" key="2">
    <citation type="submission" date="2023-06" db="EMBL/GenBank/DDBJ databases">
        <authorList>
            <person name="Ma L."/>
            <person name="Liu K.-W."/>
            <person name="Li Z."/>
            <person name="Hsiao Y.-Y."/>
            <person name="Qi Y."/>
            <person name="Fu T."/>
            <person name="Tang G."/>
            <person name="Zhang D."/>
            <person name="Sun W.-H."/>
            <person name="Liu D.-K."/>
            <person name="Li Y."/>
            <person name="Chen G.-Z."/>
            <person name="Liu X.-D."/>
            <person name="Liao X.-Y."/>
            <person name="Jiang Y.-T."/>
            <person name="Yu X."/>
            <person name="Hao Y."/>
            <person name="Huang J."/>
            <person name="Zhao X.-W."/>
            <person name="Ke S."/>
            <person name="Chen Y.-Y."/>
            <person name="Wu W.-L."/>
            <person name="Hsu J.-L."/>
            <person name="Lin Y.-F."/>
            <person name="Huang M.-D."/>
            <person name="Li C.-Y."/>
            <person name="Huang L."/>
            <person name="Wang Z.-W."/>
            <person name="Zhao X."/>
            <person name="Zhong W.-Y."/>
            <person name="Peng D.-H."/>
            <person name="Ahmad S."/>
            <person name="Lan S."/>
            <person name="Zhang J.-S."/>
            <person name="Tsai W.-C."/>
            <person name="Van De Peer Y."/>
            <person name="Liu Z.-J."/>
        </authorList>
    </citation>
    <scope>NUCLEOTIDE SEQUENCE</scope>
    <source>
        <strain evidence="2">CP</strain>
        <tissue evidence="2">Leaves</tissue>
    </source>
</reference>
<feature type="region of interest" description="Disordered" evidence="1">
    <location>
        <begin position="31"/>
        <end position="54"/>
    </location>
</feature>
<dbReference type="Proteomes" id="UP001180020">
    <property type="component" value="Unassembled WGS sequence"/>
</dbReference>
<dbReference type="AlphaFoldDB" id="A0AAV9F749"/>
<feature type="region of interest" description="Disordered" evidence="1">
    <location>
        <begin position="95"/>
        <end position="174"/>
    </location>
</feature>
<evidence type="ECO:0000313" key="3">
    <source>
        <dbReference type="Proteomes" id="UP001180020"/>
    </source>
</evidence>
<proteinExistence type="predicted"/>
<gene>
    <name evidence="2" type="ORF">QJS10_CPA03g01884</name>
</gene>
<accession>A0AAV9F749</accession>
<protein>
    <submittedName>
        <fullName evidence="2">Uncharacterized protein</fullName>
    </submittedName>
</protein>
<comment type="caution">
    <text evidence="2">The sequence shown here is derived from an EMBL/GenBank/DDBJ whole genome shotgun (WGS) entry which is preliminary data.</text>
</comment>
<organism evidence="2 3">
    <name type="scientific">Acorus calamus</name>
    <name type="common">Sweet flag</name>
    <dbReference type="NCBI Taxonomy" id="4465"/>
    <lineage>
        <taxon>Eukaryota</taxon>
        <taxon>Viridiplantae</taxon>
        <taxon>Streptophyta</taxon>
        <taxon>Embryophyta</taxon>
        <taxon>Tracheophyta</taxon>
        <taxon>Spermatophyta</taxon>
        <taxon>Magnoliopsida</taxon>
        <taxon>Liliopsida</taxon>
        <taxon>Acoraceae</taxon>
        <taxon>Acorus</taxon>
    </lineage>
</organism>